<dbReference type="PROSITE" id="PS50850">
    <property type="entry name" value="MFS"/>
    <property type="match status" value="1"/>
</dbReference>
<feature type="transmembrane region" description="Helical" evidence="7">
    <location>
        <begin position="208"/>
        <end position="229"/>
    </location>
</feature>
<feature type="transmembrane region" description="Helical" evidence="7">
    <location>
        <begin position="99"/>
        <end position="119"/>
    </location>
</feature>
<evidence type="ECO:0000313" key="10">
    <source>
        <dbReference type="Proteomes" id="UP000631300"/>
    </source>
</evidence>
<feature type="transmembrane region" description="Helical" evidence="7">
    <location>
        <begin position="40"/>
        <end position="63"/>
    </location>
</feature>
<dbReference type="PANTHER" id="PTHR23517">
    <property type="entry name" value="RESISTANCE PROTEIN MDTM, PUTATIVE-RELATED-RELATED"/>
    <property type="match status" value="1"/>
</dbReference>
<feature type="transmembrane region" description="Helical" evidence="7">
    <location>
        <begin position="75"/>
        <end position="93"/>
    </location>
</feature>
<evidence type="ECO:0000256" key="7">
    <source>
        <dbReference type="SAM" id="Phobius"/>
    </source>
</evidence>
<dbReference type="InterPro" id="IPR050171">
    <property type="entry name" value="MFS_Transporters"/>
</dbReference>
<dbReference type="SUPFAM" id="SSF103473">
    <property type="entry name" value="MFS general substrate transporter"/>
    <property type="match status" value="1"/>
</dbReference>
<evidence type="ECO:0000313" key="9">
    <source>
        <dbReference type="EMBL" id="GGW84123.1"/>
    </source>
</evidence>
<dbReference type="PANTHER" id="PTHR23517:SF2">
    <property type="entry name" value="MULTIDRUG RESISTANCE PROTEIN MDTH"/>
    <property type="match status" value="1"/>
</dbReference>
<dbReference type="Pfam" id="PF07690">
    <property type="entry name" value="MFS_1"/>
    <property type="match status" value="1"/>
</dbReference>
<feature type="transmembrane region" description="Helical" evidence="7">
    <location>
        <begin position="162"/>
        <end position="187"/>
    </location>
</feature>
<evidence type="ECO:0000256" key="5">
    <source>
        <dbReference type="ARBA" id="ARBA00022989"/>
    </source>
</evidence>
<protein>
    <submittedName>
        <fullName evidence="9">MFS transporter</fullName>
    </submittedName>
</protein>
<dbReference type="InterPro" id="IPR011701">
    <property type="entry name" value="MFS"/>
</dbReference>
<evidence type="ECO:0000256" key="2">
    <source>
        <dbReference type="ARBA" id="ARBA00022448"/>
    </source>
</evidence>
<keyword evidence="5 7" id="KW-1133">Transmembrane helix</keyword>
<feature type="transmembrane region" description="Helical" evidence="7">
    <location>
        <begin position="333"/>
        <end position="350"/>
    </location>
</feature>
<dbReference type="GO" id="GO:0005886">
    <property type="term" value="C:plasma membrane"/>
    <property type="evidence" value="ECO:0007669"/>
    <property type="project" value="UniProtKB-SubCell"/>
</dbReference>
<organism evidence="9 10">
    <name type="scientific">Alteromonas halophila</name>
    <dbReference type="NCBI Taxonomy" id="516698"/>
    <lineage>
        <taxon>Bacteria</taxon>
        <taxon>Pseudomonadati</taxon>
        <taxon>Pseudomonadota</taxon>
        <taxon>Gammaproteobacteria</taxon>
        <taxon>Alteromonadales</taxon>
        <taxon>Alteromonadaceae</taxon>
        <taxon>Alteromonas/Salinimonas group</taxon>
        <taxon>Alteromonas</taxon>
    </lineage>
</organism>
<evidence type="ECO:0000256" key="3">
    <source>
        <dbReference type="ARBA" id="ARBA00022475"/>
    </source>
</evidence>
<accession>A0A918JJE2</accession>
<feature type="transmembrane region" description="Helical" evidence="7">
    <location>
        <begin position="295"/>
        <end position="312"/>
    </location>
</feature>
<feature type="transmembrane region" description="Helical" evidence="7">
    <location>
        <begin position="12"/>
        <end position="34"/>
    </location>
</feature>
<comment type="caution">
    <text evidence="9">The sequence shown here is derived from an EMBL/GenBank/DDBJ whole genome shotgun (WGS) entry which is preliminary data.</text>
</comment>
<feature type="transmembrane region" description="Helical" evidence="7">
    <location>
        <begin position="362"/>
        <end position="381"/>
    </location>
</feature>
<feature type="domain" description="Major facilitator superfamily (MFS) profile" evidence="8">
    <location>
        <begin position="8"/>
        <end position="385"/>
    </location>
</feature>
<dbReference type="CDD" id="cd17472">
    <property type="entry name" value="MFS_YajR_like"/>
    <property type="match status" value="1"/>
</dbReference>
<feature type="transmembrane region" description="Helical" evidence="7">
    <location>
        <begin position="272"/>
        <end position="289"/>
    </location>
</feature>
<reference evidence="9" key="1">
    <citation type="journal article" date="2014" name="Int. J. Syst. Evol. Microbiol.">
        <title>Complete genome sequence of Corynebacterium casei LMG S-19264T (=DSM 44701T), isolated from a smear-ripened cheese.</title>
        <authorList>
            <consortium name="US DOE Joint Genome Institute (JGI-PGF)"/>
            <person name="Walter F."/>
            <person name="Albersmeier A."/>
            <person name="Kalinowski J."/>
            <person name="Ruckert C."/>
        </authorList>
    </citation>
    <scope>NUCLEOTIDE SEQUENCE</scope>
    <source>
        <strain evidence="9">KCTC 22164</strain>
    </source>
</reference>
<feature type="transmembrane region" description="Helical" evidence="7">
    <location>
        <begin position="244"/>
        <end position="265"/>
    </location>
</feature>
<dbReference type="InterPro" id="IPR036259">
    <property type="entry name" value="MFS_trans_sf"/>
</dbReference>
<dbReference type="InterPro" id="IPR005829">
    <property type="entry name" value="Sugar_transporter_CS"/>
</dbReference>
<keyword evidence="10" id="KW-1185">Reference proteome</keyword>
<sequence length="447" mass="47955">MNALEVRAALTLALVYVLRMLGLFMVMPVLAVAAMEYPDYTPLMVGLAVGGYGLTQAALQIPMGMVSDKIGRKPVIVLGLGVFALGSFIAGAADSMAWMIVGRVLQGAGAIAGAIMALATDVSRESQRAKVLAIIGIAIGFSFYVAVLLGPLIAESWGLPGVFWITGVLALLCIPMVIWLVPTGEILSSGDTLPQKGQIKRLVLSSQLWRLNVSVMILHMMITLLFVQLPVTLLHFDMALDSHWMLYLPVLAVSIVGLVIMMGIARGRTPRSLLMTGVGLLCAAFAMLGMQDHNWWVVTVAIVLFFTGFNYLEANFPALVSSIAPAGQKGTAMGIYASFQFFGAFTGGVLSGLVTDIWTPEIAYLVGAAATLAWVFVLYGLKEVSRVKRVMMHAGIEQAQLSDIRTQLSGVPGVLDVTLSPAQQAVYLKVDRDFDASQARTVLQRFE</sequence>
<proteinExistence type="predicted"/>
<keyword evidence="6 7" id="KW-0472">Membrane</keyword>
<dbReference type="EMBL" id="BMXP01000003">
    <property type="protein sequence ID" value="GGW84123.1"/>
    <property type="molecule type" value="Genomic_DNA"/>
</dbReference>
<dbReference type="GO" id="GO:0022857">
    <property type="term" value="F:transmembrane transporter activity"/>
    <property type="evidence" value="ECO:0007669"/>
    <property type="project" value="InterPro"/>
</dbReference>
<feature type="transmembrane region" description="Helical" evidence="7">
    <location>
        <begin position="131"/>
        <end position="150"/>
    </location>
</feature>
<dbReference type="Gene3D" id="1.20.1250.20">
    <property type="entry name" value="MFS general substrate transporter like domains"/>
    <property type="match status" value="1"/>
</dbReference>
<dbReference type="Proteomes" id="UP000631300">
    <property type="component" value="Unassembled WGS sequence"/>
</dbReference>
<evidence type="ECO:0000256" key="6">
    <source>
        <dbReference type="ARBA" id="ARBA00023136"/>
    </source>
</evidence>
<keyword evidence="4 7" id="KW-0812">Transmembrane</keyword>
<keyword evidence="3" id="KW-1003">Cell membrane</keyword>
<evidence type="ECO:0000256" key="1">
    <source>
        <dbReference type="ARBA" id="ARBA00004651"/>
    </source>
</evidence>
<dbReference type="InterPro" id="IPR020846">
    <property type="entry name" value="MFS_dom"/>
</dbReference>
<reference evidence="9" key="2">
    <citation type="submission" date="2020-09" db="EMBL/GenBank/DDBJ databases">
        <authorList>
            <person name="Sun Q."/>
            <person name="Kim S."/>
        </authorList>
    </citation>
    <scope>NUCLEOTIDE SEQUENCE</scope>
    <source>
        <strain evidence="9">KCTC 22164</strain>
    </source>
</reference>
<dbReference type="AlphaFoldDB" id="A0A918JJE2"/>
<keyword evidence="2" id="KW-0813">Transport</keyword>
<comment type="subcellular location">
    <subcellularLocation>
        <location evidence="1">Cell membrane</location>
        <topology evidence="1">Multi-pass membrane protein</topology>
    </subcellularLocation>
</comment>
<gene>
    <name evidence="9" type="ORF">GCM10007391_17280</name>
</gene>
<evidence type="ECO:0000259" key="8">
    <source>
        <dbReference type="PROSITE" id="PS50850"/>
    </source>
</evidence>
<dbReference type="PROSITE" id="PS00216">
    <property type="entry name" value="SUGAR_TRANSPORT_1"/>
    <property type="match status" value="1"/>
</dbReference>
<evidence type="ECO:0000256" key="4">
    <source>
        <dbReference type="ARBA" id="ARBA00022692"/>
    </source>
</evidence>
<dbReference type="RefSeq" id="WP_189405412.1">
    <property type="nucleotide sequence ID" value="NZ_BMXP01000003.1"/>
</dbReference>
<name>A0A918JJE2_9ALTE</name>